<organism evidence="2 3">
    <name type="scientific">Aestuariibaculum sediminum</name>
    <dbReference type="NCBI Taxonomy" id="2770637"/>
    <lineage>
        <taxon>Bacteria</taxon>
        <taxon>Pseudomonadati</taxon>
        <taxon>Bacteroidota</taxon>
        <taxon>Flavobacteriia</taxon>
        <taxon>Flavobacteriales</taxon>
        <taxon>Flavobacteriaceae</taxon>
    </lineage>
</organism>
<dbReference type="AlphaFoldDB" id="A0A8J6Q368"/>
<keyword evidence="1" id="KW-0732">Signal</keyword>
<evidence type="ECO:0000256" key="1">
    <source>
        <dbReference type="SAM" id="SignalP"/>
    </source>
</evidence>
<reference evidence="2 3" key="1">
    <citation type="submission" date="2020-09" db="EMBL/GenBank/DDBJ databases">
        <title>TT11 complete genome.</title>
        <authorList>
            <person name="Wu Z."/>
        </authorList>
    </citation>
    <scope>NUCLEOTIDE SEQUENCE [LARGE SCALE GENOMIC DNA]</scope>
    <source>
        <strain evidence="2 3">TT11</strain>
    </source>
</reference>
<feature type="signal peptide" evidence="1">
    <location>
        <begin position="1"/>
        <end position="22"/>
    </location>
</feature>
<dbReference type="EMBL" id="JACVXB010000006">
    <property type="protein sequence ID" value="MBD0833141.1"/>
    <property type="molecule type" value="Genomic_DNA"/>
</dbReference>
<feature type="chain" id="PRO_5035180548" evidence="1">
    <location>
        <begin position="23"/>
        <end position="228"/>
    </location>
</feature>
<accession>A0A8J6Q368</accession>
<dbReference type="InterPro" id="IPR025566">
    <property type="entry name" value="DUF4331"/>
</dbReference>
<sequence>MRKLRTVLGLGVLAVASYFVVAADHIDAPEVQGGSSDITDFYAFQGEDTNNMVFVANVQGLLSPANTASASFDESVMIEFNIDSDNDFVEDYVIQAIPKNGKMYVIGPKMPTQTGLNSMVVASDIENAAVTNITPYGANALIGSKNGVSVFAGPRDDPFFMDFARYVQIVTPGDDDGDGMEEGAFLPDGMASDTFAGTNVMSVVVEVPKSTIGGSGTINTWVESKRKQ</sequence>
<protein>
    <submittedName>
        <fullName evidence="2">DUF4331 family protein</fullName>
    </submittedName>
</protein>
<dbReference type="Proteomes" id="UP000600588">
    <property type="component" value="Unassembled WGS sequence"/>
</dbReference>
<keyword evidence="3" id="KW-1185">Reference proteome</keyword>
<comment type="caution">
    <text evidence="2">The sequence shown here is derived from an EMBL/GenBank/DDBJ whole genome shotgun (WGS) entry which is preliminary data.</text>
</comment>
<evidence type="ECO:0000313" key="3">
    <source>
        <dbReference type="Proteomes" id="UP000600588"/>
    </source>
</evidence>
<evidence type="ECO:0000313" key="2">
    <source>
        <dbReference type="EMBL" id="MBD0833141.1"/>
    </source>
</evidence>
<dbReference type="Pfam" id="PF14224">
    <property type="entry name" value="DUF4331"/>
    <property type="match status" value="2"/>
</dbReference>
<proteinExistence type="predicted"/>
<name>A0A8J6Q368_9FLAO</name>
<gene>
    <name evidence="2" type="ORF">ICJ83_13460</name>
</gene>